<dbReference type="EMBL" id="JARIHO010000038">
    <property type="protein sequence ID" value="KAJ7328929.1"/>
    <property type="molecule type" value="Genomic_DNA"/>
</dbReference>
<dbReference type="PANTHER" id="PTHR47966">
    <property type="entry name" value="BETA-SITE APP-CLEAVING ENZYME, ISOFORM A-RELATED"/>
    <property type="match status" value="1"/>
</dbReference>
<evidence type="ECO:0000313" key="5">
    <source>
        <dbReference type="EMBL" id="KAJ7328929.1"/>
    </source>
</evidence>
<feature type="signal peptide" evidence="3">
    <location>
        <begin position="1"/>
        <end position="17"/>
    </location>
</feature>
<evidence type="ECO:0000313" key="6">
    <source>
        <dbReference type="Proteomes" id="UP001218218"/>
    </source>
</evidence>
<evidence type="ECO:0000256" key="2">
    <source>
        <dbReference type="PIRSR" id="PIRSR601461-1"/>
    </source>
</evidence>
<evidence type="ECO:0000256" key="1">
    <source>
        <dbReference type="ARBA" id="ARBA00007447"/>
    </source>
</evidence>
<sequence>MFALLFASLAGIGLGGAVGPSLPLFTRSDISIREAPAENRLQLLRNPNPRLIKANTRKALRARRHNTPVATETANTVFSGVYPCVNLTWGSKTPGEPGQQIISYIDTGSSDTWAVSSQFTCADIATKTPQLQSYCNFGNYFDPTVGIFDNITNSTLNLEYFPEGDVLQGSMGIASITVADLTVLDAEVALITYAAWDNGDGASAGLLGLGYPALTSASAGHYDPIFTKMVKQGIVTDAVFTLAVDREEIGYSPLAPAGQMAIGGLVDASYYEGSFTSVPIDTTSGFYAITHLLVYGATSRARPLTFGGTFLSIVDSSTGPNFVPTPSANAINALFDPPAVYNATLDYYVAPCNATVPYVAYVIGGVEMPMDPRDMLVRNLVAIEGYDDVCFSAFGDGGDATVEDALFWIGVVWQHAYVIAYDQGNSMLHFANRAPY</sequence>
<protein>
    <submittedName>
        <fullName evidence="5">Aspartic peptidase domain-containing protein</fullName>
    </submittedName>
</protein>
<evidence type="ECO:0000256" key="3">
    <source>
        <dbReference type="SAM" id="SignalP"/>
    </source>
</evidence>
<gene>
    <name evidence="5" type="ORF">DFH08DRAFT_786530</name>
</gene>
<dbReference type="CDD" id="cd05471">
    <property type="entry name" value="pepsin_like"/>
    <property type="match status" value="1"/>
</dbReference>
<dbReference type="InterPro" id="IPR001461">
    <property type="entry name" value="Aspartic_peptidase_A1"/>
</dbReference>
<dbReference type="Proteomes" id="UP001218218">
    <property type="component" value="Unassembled WGS sequence"/>
</dbReference>
<feature type="active site" evidence="2">
    <location>
        <position position="315"/>
    </location>
</feature>
<dbReference type="Gene3D" id="2.40.70.10">
    <property type="entry name" value="Acid Proteases"/>
    <property type="match status" value="2"/>
</dbReference>
<dbReference type="InterPro" id="IPR033121">
    <property type="entry name" value="PEPTIDASE_A1"/>
</dbReference>
<proteinExistence type="inferred from homology"/>
<reference evidence="5" key="1">
    <citation type="submission" date="2023-03" db="EMBL/GenBank/DDBJ databases">
        <title>Massive genome expansion in bonnet fungi (Mycena s.s.) driven by repeated elements and novel gene families across ecological guilds.</title>
        <authorList>
            <consortium name="Lawrence Berkeley National Laboratory"/>
            <person name="Harder C.B."/>
            <person name="Miyauchi S."/>
            <person name="Viragh M."/>
            <person name="Kuo A."/>
            <person name="Thoen E."/>
            <person name="Andreopoulos B."/>
            <person name="Lu D."/>
            <person name="Skrede I."/>
            <person name="Drula E."/>
            <person name="Henrissat B."/>
            <person name="Morin E."/>
            <person name="Kohler A."/>
            <person name="Barry K."/>
            <person name="LaButti K."/>
            <person name="Morin E."/>
            <person name="Salamov A."/>
            <person name="Lipzen A."/>
            <person name="Mereny Z."/>
            <person name="Hegedus B."/>
            <person name="Baldrian P."/>
            <person name="Stursova M."/>
            <person name="Weitz H."/>
            <person name="Taylor A."/>
            <person name="Grigoriev I.V."/>
            <person name="Nagy L.G."/>
            <person name="Martin F."/>
            <person name="Kauserud H."/>
        </authorList>
    </citation>
    <scope>NUCLEOTIDE SEQUENCE</scope>
    <source>
        <strain evidence="5">CBHHK002</strain>
    </source>
</reference>
<comment type="caution">
    <text evidence="5">The sequence shown here is derived from an EMBL/GenBank/DDBJ whole genome shotgun (WGS) entry which is preliminary data.</text>
</comment>
<feature type="domain" description="Peptidase A1" evidence="4">
    <location>
        <begin position="88"/>
        <end position="431"/>
    </location>
</feature>
<accession>A0AAD6ZME4</accession>
<dbReference type="PANTHER" id="PTHR47966:SF47">
    <property type="entry name" value="ENDOPEPTIDASE, PUTATIVE (AFU_ORTHOLOGUE AFUA_3G01220)-RELATED"/>
    <property type="match status" value="1"/>
</dbReference>
<dbReference type="InterPro" id="IPR034164">
    <property type="entry name" value="Pepsin-like_dom"/>
</dbReference>
<dbReference type="SUPFAM" id="SSF50630">
    <property type="entry name" value="Acid proteases"/>
    <property type="match status" value="1"/>
</dbReference>
<dbReference type="AlphaFoldDB" id="A0AAD6ZME4"/>
<organism evidence="5 6">
    <name type="scientific">Mycena albidolilacea</name>
    <dbReference type="NCBI Taxonomy" id="1033008"/>
    <lineage>
        <taxon>Eukaryota</taxon>
        <taxon>Fungi</taxon>
        <taxon>Dikarya</taxon>
        <taxon>Basidiomycota</taxon>
        <taxon>Agaricomycotina</taxon>
        <taxon>Agaricomycetes</taxon>
        <taxon>Agaricomycetidae</taxon>
        <taxon>Agaricales</taxon>
        <taxon>Marasmiineae</taxon>
        <taxon>Mycenaceae</taxon>
        <taxon>Mycena</taxon>
    </lineage>
</organism>
<dbReference type="GO" id="GO:0006508">
    <property type="term" value="P:proteolysis"/>
    <property type="evidence" value="ECO:0007669"/>
    <property type="project" value="InterPro"/>
</dbReference>
<dbReference type="GO" id="GO:0004190">
    <property type="term" value="F:aspartic-type endopeptidase activity"/>
    <property type="evidence" value="ECO:0007669"/>
    <property type="project" value="InterPro"/>
</dbReference>
<dbReference type="Pfam" id="PF00026">
    <property type="entry name" value="Asp"/>
    <property type="match status" value="1"/>
</dbReference>
<dbReference type="PROSITE" id="PS51767">
    <property type="entry name" value="PEPTIDASE_A1"/>
    <property type="match status" value="1"/>
</dbReference>
<feature type="chain" id="PRO_5042116718" evidence="3">
    <location>
        <begin position="18"/>
        <end position="436"/>
    </location>
</feature>
<evidence type="ECO:0000259" key="4">
    <source>
        <dbReference type="PROSITE" id="PS51767"/>
    </source>
</evidence>
<dbReference type="GO" id="GO:0000324">
    <property type="term" value="C:fungal-type vacuole"/>
    <property type="evidence" value="ECO:0007669"/>
    <property type="project" value="TreeGrafter"/>
</dbReference>
<keyword evidence="3" id="KW-0732">Signal</keyword>
<name>A0AAD6ZME4_9AGAR</name>
<comment type="similarity">
    <text evidence="1">Belongs to the peptidase A1 family.</text>
</comment>
<keyword evidence="6" id="KW-1185">Reference proteome</keyword>
<feature type="active site" evidence="2">
    <location>
        <position position="106"/>
    </location>
</feature>
<dbReference type="InterPro" id="IPR021109">
    <property type="entry name" value="Peptidase_aspartic_dom_sf"/>
</dbReference>